<proteinExistence type="inferred from homology"/>
<dbReference type="Pfam" id="PF00089">
    <property type="entry name" value="Trypsin"/>
    <property type="match status" value="1"/>
</dbReference>
<dbReference type="PROSITE" id="PS00134">
    <property type="entry name" value="TRYPSIN_HIS"/>
    <property type="match status" value="1"/>
</dbReference>
<dbReference type="EMBL" id="KZ303493">
    <property type="protein sequence ID" value="PIA17756.1"/>
    <property type="molecule type" value="Genomic_DNA"/>
</dbReference>
<evidence type="ECO:0000259" key="5">
    <source>
        <dbReference type="PROSITE" id="PS50240"/>
    </source>
</evidence>
<feature type="chain" id="PRO_5013626514" evidence="4">
    <location>
        <begin position="26"/>
        <end position="333"/>
    </location>
</feature>
<evidence type="ECO:0000313" key="6">
    <source>
        <dbReference type="EMBL" id="PIA17756.1"/>
    </source>
</evidence>
<keyword evidence="2" id="KW-1015">Disulfide bond</keyword>
<evidence type="ECO:0000256" key="4">
    <source>
        <dbReference type="SAM" id="SignalP"/>
    </source>
</evidence>
<dbReference type="AlphaFoldDB" id="A0A2G5BFF8"/>
<dbReference type="PANTHER" id="PTHR24276:SF98">
    <property type="entry name" value="FI18310P1-RELATED"/>
    <property type="match status" value="1"/>
</dbReference>
<feature type="domain" description="Peptidase S1" evidence="5">
    <location>
        <begin position="44"/>
        <end position="286"/>
    </location>
</feature>
<name>A0A2G5BFF8_COERN</name>
<dbReference type="SMART" id="SM00020">
    <property type="entry name" value="Tryp_SPc"/>
    <property type="match status" value="1"/>
</dbReference>
<gene>
    <name evidence="6" type="ORF">COEREDRAFT_7340</name>
</gene>
<organism evidence="6 7">
    <name type="scientific">Coemansia reversa (strain ATCC 12441 / NRRL 1564)</name>
    <dbReference type="NCBI Taxonomy" id="763665"/>
    <lineage>
        <taxon>Eukaryota</taxon>
        <taxon>Fungi</taxon>
        <taxon>Fungi incertae sedis</taxon>
        <taxon>Zoopagomycota</taxon>
        <taxon>Kickxellomycotina</taxon>
        <taxon>Kickxellomycetes</taxon>
        <taxon>Kickxellales</taxon>
        <taxon>Kickxellaceae</taxon>
        <taxon>Coemansia</taxon>
    </lineage>
</organism>
<dbReference type="InterPro" id="IPR001314">
    <property type="entry name" value="Peptidase_S1A"/>
</dbReference>
<keyword evidence="3 6" id="KW-0645">Protease</keyword>
<evidence type="ECO:0000256" key="2">
    <source>
        <dbReference type="ARBA" id="ARBA00023157"/>
    </source>
</evidence>
<dbReference type="InterPro" id="IPR009003">
    <property type="entry name" value="Peptidase_S1_PA"/>
</dbReference>
<dbReference type="PRINTS" id="PR00722">
    <property type="entry name" value="CHYMOTRYPSIN"/>
</dbReference>
<feature type="signal peptide" evidence="4">
    <location>
        <begin position="1"/>
        <end position="25"/>
    </location>
</feature>
<evidence type="ECO:0000313" key="7">
    <source>
        <dbReference type="Proteomes" id="UP000242474"/>
    </source>
</evidence>
<comment type="similarity">
    <text evidence="1">Belongs to the peptidase S1 family.</text>
</comment>
<evidence type="ECO:0000256" key="1">
    <source>
        <dbReference type="ARBA" id="ARBA00007664"/>
    </source>
</evidence>
<dbReference type="PROSITE" id="PS00135">
    <property type="entry name" value="TRYPSIN_SER"/>
    <property type="match status" value="1"/>
</dbReference>
<evidence type="ECO:0000256" key="3">
    <source>
        <dbReference type="RuleBase" id="RU363034"/>
    </source>
</evidence>
<accession>A0A2G5BFF8</accession>
<keyword evidence="3" id="KW-0720">Serine protease</keyword>
<dbReference type="Proteomes" id="UP000242474">
    <property type="component" value="Unassembled WGS sequence"/>
</dbReference>
<reference evidence="6 7" key="1">
    <citation type="journal article" date="2015" name="Genome Biol. Evol.">
        <title>Phylogenomic analyses indicate that early fungi evolved digesting cell walls of algal ancestors of land plants.</title>
        <authorList>
            <person name="Chang Y."/>
            <person name="Wang S."/>
            <person name="Sekimoto S."/>
            <person name="Aerts A.L."/>
            <person name="Choi C."/>
            <person name="Clum A."/>
            <person name="LaButti K.M."/>
            <person name="Lindquist E.A."/>
            <person name="Yee Ngan C."/>
            <person name="Ohm R.A."/>
            <person name="Salamov A.A."/>
            <person name="Grigoriev I.V."/>
            <person name="Spatafora J.W."/>
            <person name="Berbee M.L."/>
        </authorList>
    </citation>
    <scope>NUCLEOTIDE SEQUENCE [LARGE SCALE GENOMIC DNA]</scope>
    <source>
        <strain evidence="6 7">NRRL 1564</strain>
    </source>
</reference>
<dbReference type="PROSITE" id="PS50240">
    <property type="entry name" value="TRYPSIN_DOM"/>
    <property type="match status" value="1"/>
</dbReference>
<dbReference type="GO" id="GO:0006508">
    <property type="term" value="P:proteolysis"/>
    <property type="evidence" value="ECO:0007669"/>
    <property type="project" value="UniProtKB-KW"/>
</dbReference>
<keyword evidence="7" id="KW-1185">Reference proteome</keyword>
<dbReference type="PANTHER" id="PTHR24276">
    <property type="entry name" value="POLYSERASE-RELATED"/>
    <property type="match status" value="1"/>
</dbReference>
<dbReference type="InterPro" id="IPR018114">
    <property type="entry name" value="TRYPSIN_HIS"/>
</dbReference>
<dbReference type="OrthoDB" id="6380398at2759"/>
<keyword evidence="4" id="KW-0732">Signal</keyword>
<dbReference type="SUPFAM" id="SSF50494">
    <property type="entry name" value="Trypsin-like serine proteases"/>
    <property type="match status" value="1"/>
</dbReference>
<dbReference type="InterPro" id="IPR050430">
    <property type="entry name" value="Peptidase_S1"/>
</dbReference>
<dbReference type="GO" id="GO:0004252">
    <property type="term" value="F:serine-type endopeptidase activity"/>
    <property type="evidence" value="ECO:0007669"/>
    <property type="project" value="InterPro"/>
</dbReference>
<keyword evidence="3" id="KW-0378">Hydrolase</keyword>
<dbReference type="Gene3D" id="2.40.10.10">
    <property type="entry name" value="Trypsin-like serine proteases"/>
    <property type="match status" value="1"/>
</dbReference>
<sequence>MNPICNFVKYLFRLQLLLLIPILLANLPYQADGLALPQIISKRIINGFLMPNTLGPYSVSVVRKKGNILYMCGGTLISKQHVITAAHCVVDGNAAADPSSVTIGYNSMDKNKQKKATATKVTFNPSYLKDGKTSSRYDIAVIQIKPLEYSDNTKKIPIYGGKLEAGQAIMAMGWGGTEPKAIMRNLLRGVKVITGTPEECKKFSSSFDNSNGPQVCTLGKLTPERSTCGGDSGSSVVINYNGKLALVGTNSIGVYMGKTTGCGSKDSAHFYVHPFYHIDFILKTTGLKRSDIVVGTATQGKAASLSSNEKPAATVTKTVTVTPSLPSDISNLL</sequence>
<dbReference type="STRING" id="763665.A0A2G5BFF8"/>
<protein>
    <submittedName>
        <fullName evidence="6">Trypsin-like serine protease</fullName>
    </submittedName>
</protein>
<dbReference type="InterPro" id="IPR043504">
    <property type="entry name" value="Peptidase_S1_PA_chymotrypsin"/>
</dbReference>
<dbReference type="InterPro" id="IPR033116">
    <property type="entry name" value="TRYPSIN_SER"/>
</dbReference>
<dbReference type="InterPro" id="IPR001254">
    <property type="entry name" value="Trypsin_dom"/>
</dbReference>